<dbReference type="Proteomes" id="UP001138757">
    <property type="component" value="Unassembled WGS sequence"/>
</dbReference>
<feature type="compositionally biased region" description="Basic and acidic residues" evidence="1">
    <location>
        <begin position="285"/>
        <end position="303"/>
    </location>
</feature>
<protein>
    <submittedName>
        <fullName evidence="2">Uncharacterized protein</fullName>
    </submittedName>
</protein>
<comment type="caution">
    <text evidence="2">The sequence shown here is derived from an EMBL/GenBank/DDBJ whole genome shotgun (WGS) entry which is preliminary data.</text>
</comment>
<reference evidence="2" key="1">
    <citation type="submission" date="2021-05" db="EMBL/GenBank/DDBJ databases">
        <title>Genome of Sphingobium sp. strain.</title>
        <authorList>
            <person name="Fan R."/>
        </authorList>
    </citation>
    <scope>NUCLEOTIDE SEQUENCE</scope>
    <source>
        <strain evidence="2">H33</strain>
    </source>
</reference>
<evidence type="ECO:0000313" key="2">
    <source>
        <dbReference type="EMBL" id="MBT2185550.1"/>
    </source>
</evidence>
<feature type="region of interest" description="Disordered" evidence="1">
    <location>
        <begin position="246"/>
        <end position="303"/>
    </location>
</feature>
<keyword evidence="3" id="KW-1185">Reference proteome</keyword>
<dbReference type="RefSeq" id="WP_214621297.1">
    <property type="nucleotide sequence ID" value="NZ_JAHGAW010000001.1"/>
</dbReference>
<dbReference type="EMBL" id="JAHGAW010000001">
    <property type="protein sequence ID" value="MBT2185550.1"/>
    <property type="molecule type" value="Genomic_DNA"/>
</dbReference>
<feature type="region of interest" description="Disordered" evidence="1">
    <location>
        <begin position="1"/>
        <end position="28"/>
    </location>
</feature>
<name>A0A9X1AJV6_9SPHN</name>
<organism evidence="2 3">
    <name type="scientific">Sphingobium nicotianae</name>
    <dbReference type="NCBI Taxonomy" id="2782607"/>
    <lineage>
        <taxon>Bacteria</taxon>
        <taxon>Pseudomonadati</taxon>
        <taxon>Pseudomonadota</taxon>
        <taxon>Alphaproteobacteria</taxon>
        <taxon>Sphingomonadales</taxon>
        <taxon>Sphingomonadaceae</taxon>
        <taxon>Sphingobium</taxon>
    </lineage>
</organism>
<proteinExistence type="predicted"/>
<evidence type="ECO:0000313" key="3">
    <source>
        <dbReference type="Proteomes" id="UP001138757"/>
    </source>
</evidence>
<dbReference type="AlphaFoldDB" id="A0A9X1AJV6"/>
<evidence type="ECO:0000256" key="1">
    <source>
        <dbReference type="SAM" id="MobiDB-lite"/>
    </source>
</evidence>
<accession>A0A9X1AJV6</accession>
<sequence length="303" mass="32190">MSKPKRTPVLTGRKQAPRPKRSAANQAEGDTVAHIVDTTDPEVAERKYAELVPGWDQIPKAKRDEMIAMASNYLKTPQPLAVGLKRTEAGGYSVGLAPGDNATYHSLKLAETFSSVSASFTTDKLNDLINHFSSSNNRGASEMEVNSALAFIAGAKPQNEVEATLALQMALTNDAALRALRMIGKSEWVPQMATFGNLAVKLLRTFSQQAETLAKMQRGGEQVVRHVHVDNRGGQAVIAETVNTGGTGFGKPDDQSQAAAGATIVSAALPSPDPLGNGVPISGGERPEAVPDARWNEPRRAQG</sequence>
<gene>
    <name evidence="2" type="ORF">KK488_01150</name>
</gene>